<dbReference type="EMBL" id="JABEZW010000009">
    <property type="protein sequence ID" value="MBA0776232.1"/>
    <property type="molecule type" value="Genomic_DNA"/>
</dbReference>
<accession>A0A7J9ET51</accession>
<feature type="transmembrane region" description="Helical" evidence="1">
    <location>
        <begin position="134"/>
        <end position="156"/>
    </location>
</feature>
<evidence type="ECO:0000313" key="3">
    <source>
        <dbReference type="Proteomes" id="UP000593568"/>
    </source>
</evidence>
<comment type="caution">
    <text evidence="2">The sequence shown here is derived from an EMBL/GenBank/DDBJ whole genome shotgun (WGS) entry which is preliminary data.</text>
</comment>
<protein>
    <submittedName>
        <fullName evidence="2">Uncharacterized protein</fullName>
    </submittedName>
</protein>
<reference evidence="2 3" key="1">
    <citation type="journal article" date="2019" name="Genome Biol. Evol.">
        <title>Insights into the evolution of the New World diploid cottons (Gossypium, subgenus Houzingenia) based on genome sequencing.</title>
        <authorList>
            <person name="Grover C.E."/>
            <person name="Arick M.A. 2nd"/>
            <person name="Thrash A."/>
            <person name="Conover J.L."/>
            <person name="Sanders W.S."/>
            <person name="Peterson D.G."/>
            <person name="Frelichowski J.E."/>
            <person name="Scheffler J.A."/>
            <person name="Scheffler B.E."/>
            <person name="Wendel J.F."/>
        </authorList>
    </citation>
    <scope>NUCLEOTIDE SEQUENCE [LARGE SCALE GENOMIC DNA]</scope>
    <source>
        <strain evidence="2">8</strain>
        <tissue evidence="2">Leaf</tissue>
    </source>
</reference>
<evidence type="ECO:0000313" key="2">
    <source>
        <dbReference type="EMBL" id="MBA0776232.1"/>
    </source>
</evidence>
<sequence>MKKDLLTSFVVVELSKFLEIVVCMHSINAVFLIGDTILNCMVSSTFLYSPNGYVIQTPIVLGGSYYQTHVQAYFEHGYLKKEKKRKEKSRSNSCILQSVYNLILPLLCSGSLCSELHILFYGRVLLLYSNGSSMLMLTFGKASVLFYCLTTSYTYIMDEWLCSHSVTPPLVAGGHIHFLTCHPHMLPYGTHLIFC</sequence>
<gene>
    <name evidence="2" type="ORF">Gotri_011251</name>
</gene>
<dbReference type="AlphaFoldDB" id="A0A7J9ET51"/>
<dbReference type="Proteomes" id="UP000593568">
    <property type="component" value="Unassembled WGS sequence"/>
</dbReference>
<organism evidence="2 3">
    <name type="scientific">Gossypium trilobum</name>
    <dbReference type="NCBI Taxonomy" id="34281"/>
    <lineage>
        <taxon>Eukaryota</taxon>
        <taxon>Viridiplantae</taxon>
        <taxon>Streptophyta</taxon>
        <taxon>Embryophyta</taxon>
        <taxon>Tracheophyta</taxon>
        <taxon>Spermatophyta</taxon>
        <taxon>Magnoliopsida</taxon>
        <taxon>eudicotyledons</taxon>
        <taxon>Gunneridae</taxon>
        <taxon>Pentapetalae</taxon>
        <taxon>rosids</taxon>
        <taxon>malvids</taxon>
        <taxon>Malvales</taxon>
        <taxon>Malvaceae</taxon>
        <taxon>Malvoideae</taxon>
        <taxon>Gossypium</taxon>
    </lineage>
</organism>
<proteinExistence type="predicted"/>
<keyword evidence="1" id="KW-0812">Transmembrane</keyword>
<keyword evidence="3" id="KW-1185">Reference proteome</keyword>
<name>A0A7J9ET51_9ROSI</name>
<keyword evidence="1" id="KW-0472">Membrane</keyword>
<evidence type="ECO:0000256" key="1">
    <source>
        <dbReference type="SAM" id="Phobius"/>
    </source>
</evidence>
<feature type="transmembrane region" description="Helical" evidence="1">
    <location>
        <begin position="99"/>
        <end position="122"/>
    </location>
</feature>
<keyword evidence="1" id="KW-1133">Transmembrane helix</keyword>